<dbReference type="Pfam" id="PF07051">
    <property type="entry name" value="OCIA"/>
    <property type="match status" value="1"/>
</dbReference>
<feature type="domain" description="OCIA" evidence="1">
    <location>
        <begin position="51"/>
        <end position="91"/>
    </location>
</feature>
<keyword evidence="3" id="KW-1185">Reference proteome</keyword>
<evidence type="ECO:0000313" key="3">
    <source>
        <dbReference type="Proteomes" id="UP000694555"/>
    </source>
</evidence>
<dbReference type="GO" id="GO:0005743">
    <property type="term" value="C:mitochondrial inner membrane"/>
    <property type="evidence" value="ECO:0007669"/>
    <property type="project" value="TreeGrafter"/>
</dbReference>
<evidence type="ECO:0000259" key="1">
    <source>
        <dbReference type="Pfam" id="PF07051"/>
    </source>
</evidence>
<sequence>MILQVLTLIIKSYLNERKIIYLHLYVNTLDTNPSLSFQPMFYCPICHIHSAEEIAKIHEECKKESFWYRSLPLSLGSMLVTQGLASKGKHKKYVMVLSYEVETLELLLKCKFP</sequence>
<dbReference type="Ensembl" id="ENSBJAT00000023844.1">
    <property type="protein sequence ID" value="ENSBJAP00000023199.1"/>
    <property type="gene ID" value="ENSBJAG00000015013.1"/>
</dbReference>
<dbReference type="PANTHER" id="PTHR13336:SF2">
    <property type="entry name" value="OCIA DOMAIN-CONTAINING PROTEIN 2"/>
    <property type="match status" value="1"/>
</dbReference>
<organism evidence="2 3">
    <name type="scientific">Buteo japonicus</name>
    <dbReference type="NCBI Taxonomy" id="224669"/>
    <lineage>
        <taxon>Eukaryota</taxon>
        <taxon>Metazoa</taxon>
        <taxon>Chordata</taxon>
        <taxon>Craniata</taxon>
        <taxon>Vertebrata</taxon>
        <taxon>Euteleostomi</taxon>
        <taxon>Archelosauria</taxon>
        <taxon>Archosauria</taxon>
        <taxon>Dinosauria</taxon>
        <taxon>Saurischia</taxon>
        <taxon>Theropoda</taxon>
        <taxon>Coelurosauria</taxon>
        <taxon>Aves</taxon>
        <taxon>Neognathae</taxon>
        <taxon>Neoaves</taxon>
        <taxon>Telluraves</taxon>
        <taxon>Accipitrimorphae</taxon>
        <taxon>Accipitriformes</taxon>
        <taxon>Accipitridae</taxon>
        <taxon>Accipitrinae</taxon>
        <taxon>Buteo</taxon>
    </lineage>
</organism>
<reference evidence="2" key="2">
    <citation type="submission" date="2025-09" db="UniProtKB">
        <authorList>
            <consortium name="Ensembl"/>
        </authorList>
    </citation>
    <scope>IDENTIFICATION</scope>
</reference>
<proteinExistence type="predicted"/>
<protein>
    <recommendedName>
        <fullName evidence="1">OCIA domain-containing protein</fullName>
    </recommendedName>
</protein>
<dbReference type="PANTHER" id="PTHR13336">
    <property type="entry name" value="OVARIAN CARCINOMA IMMUNOREACTIVE ANTIGEN"/>
    <property type="match status" value="1"/>
</dbReference>
<name>A0A8C0BWD8_9AVES</name>
<reference evidence="2" key="1">
    <citation type="submission" date="2025-08" db="UniProtKB">
        <authorList>
            <consortium name="Ensembl"/>
        </authorList>
    </citation>
    <scope>IDENTIFICATION</scope>
</reference>
<evidence type="ECO:0000313" key="2">
    <source>
        <dbReference type="Ensembl" id="ENSBJAP00000023199.1"/>
    </source>
</evidence>
<dbReference type="InterPro" id="IPR009764">
    <property type="entry name" value="OCIA_dom"/>
</dbReference>
<accession>A0A8C0BWD8</accession>
<dbReference type="AlphaFoldDB" id="A0A8C0BWD8"/>
<dbReference type="Proteomes" id="UP000694555">
    <property type="component" value="Unplaced"/>
</dbReference>
<dbReference type="InterPro" id="IPR040187">
    <property type="entry name" value="OCAD1/2"/>
</dbReference>